<evidence type="ECO:0000313" key="2">
    <source>
        <dbReference type="EMBL" id="GMT17304.1"/>
    </source>
</evidence>
<gene>
    <name evidence="2" type="ORF">PFISCL1PPCAC_8601</name>
</gene>
<evidence type="ECO:0008006" key="4">
    <source>
        <dbReference type="Google" id="ProtNLM"/>
    </source>
</evidence>
<name>A0AAV5VHI3_9BILA</name>
<dbReference type="InterPro" id="IPR036910">
    <property type="entry name" value="HMG_box_dom_sf"/>
</dbReference>
<evidence type="ECO:0000256" key="1">
    <source>
        <dbReference type="SAM" id="MobiDB-lite"/>
    </source>
</evidence>
<dbReference type="Gene3D" id="1.10.30.10">
    <property type="entry name" value="High mobility group box domain"/>
    <property type="match status" value="1"/>
</dbReference>
<keyword evidence="3" id="KW-1185">Reference proteome</keyword>
<organism evidence="2 3">
    <name type="scientific">Pristionchus fissidentatus</name>
    <dbReference type="NCBI Taxonomy" id="1538716"/>
    <lineage>
        <taxon>Eukaryota</taxon>
        <taxon>Metazoa</taxon>
        <taxon>Ecdysozoa</taxon>
        <taxon>Nematoda</taxon>
        <taxon>Chromadorea</taxon>
        <taxon>Rhabditida</taxon>
        <taxon>Rhabditina</taxon>
        <taxon>Diplogasteromorpha</taxon>
        <taxon>Diplogasteroidea</taxon>
        <taxon>Neodiplogasteridae</taxon>
        <taxon>Pristionchus</taxon>
    </lineage>
</organism>
<evidence type="ECO:0000313" key="3">
    <source>
        <dbReference type="Proteomes" id="UP001432322"/>
    </source>
</evidence>
<dbReference type="AlphaFoldDB" id="A0AAV5VHI3"/>
<feature type="compositionally biased region" description="Polar residues" evidence="1">
    <location>
        <begin position="210"/>
        <end position="225"/>
    </location>
</feature>
<proteinExistence type="predicted"/>
<comment type="caution">
    <text evidence="2">The sequence shown here is derived from an EMBL/GenBank/DDBJ whole genome shotgun (WGS) entry which is preliminary data.</text>
</comment>
<reference evidence="2" key="1">
    <citation type="submission" date="2023-10" db="EMBL/GenBank/DDBJ databases">
        <title>Genome assembly of Pristionchus species.</title>
        <authorList>
            <person name="Yoshida K."/>
            <person name="Sommer R.J."/>
        </authorList>
    </citation>
    <scope>NUCLEOTIDE SEQUENCE</scope>
    <source>
        <strain evidence="2">RS5133</strain>
    </source>
</reference>
<accession>A0AAV5VHI3</accession>
<protein>
    <recommendedName>
        <fullName evidence="4">HMG box domain-containing protein</fullName>
    </recommendedName>
</protein>
<sequence length="290" mass="31123">MGTRLPLVDLPGGTHQETAVKRKVTADSSSDSTMAGPPAKKPAELTVSTNPPQSVSPPLISPFNQKPRMALTGFLLFVRKERNSISERYPTATNEQLTTIYKSHWNSLDVALQATLNAQARELNLHLGNVSPHSPPDVIKENEEELTKIIQVAHAAPQRTAAAPAVPPAAAALHRDTVERLQTVASSLGLKRKMTSTVERGVLGGQTVGSSSTFAARGSRPSQQPAAASAATASNGMTAAAALEFYYRSLCQPAFPEAGEPPLTPAPPQYYLDQWQMLEFQRREAALARL</sequence>
<dbReference type="Proteomes" id="UP001432322">
    <property type="component" value="Unassembled WGS sequence"/>
</dbReference>
<dbReference type="EMBL" id="BTSY01000003">
    <property type="protein sequence ID" value="GMT17304.1"/>
    <property type="molecule type" value="Genomic_DNA"/>
</dbReference>
<dbReference type="SUPFAM" id="SSF47095">
    <property type="entry name" value="HMG-box"/>
    <property type="match status" value="1"/>
</dbReference>
<feature type="region of interest" description="Disordered" evidence="1">
    <location>
        <begin position="1"/>
        <end position="62"/>
    </location>
</feature>
<feature type="region of interest" description="Disordered" evidence="1">
    <location>
        <begin position="210"/>
        <end position="230"/>
    </location>
</feature>